<dbReference type="AlphaFoldDB" id="A0A383E9S5"/>
<evidence type="ECO:0000313" key="1">
    <source>
        <dbReference type="EMBL" id="SVE53135.1"/>
    </source>
</evidence>
<reference evidence="1" key="1">
    <citation type="submission" date="2018-05" db="EMBL/GenBank/DDBJ databases">
        <authorList>
            <person name="Lanie J.A."/>
            <person name="Ng W.-L."/>
            <person name="Kazmierczak K.M."/>
            <person name="Andrzejewski T.M."/>
            <person name="Davidsen T.M."/>
            <person name="Wayne K.J."/>
            <person name="Tettelin H."/>
            <person name="Glass J.I."/>
            <person name="Rusch D."/>
            <person name="Podicherti R."/>
            <person name="Tsui H.-C.T."/>
            <person name="Winkler M.E."/>
        </authorList>
    </citation>
    <scope>NUCLEOTIDE SEQUENCE</scope>
</reference>
<accession>A0A383E9S5</accession>
<feature type="non-terminal residue" evidence="1">
    <location>
        <position position="27"/>
    </location>
</feature>
<gene>
    <name evidence="1" type="ORF">METZ01_LOCUS505989</name>
</gene>
<dbReference type="EMBL" id="UINC01223795">
    <property type="protein sequence ID" value="SVE53135.1"/>
    <property type="molecule type" value="Genomic_DNA"/>
</dbReference>
<proteinExistence type="predicted"/>
<name>A0A383E9S5_9ZZZZ</name>
<protein>
    <submittedName>
        <fullName evidence="1">Uncharacterized protein</fullName>
    </submittedName>
</protein>
<sequence>MVAFSYLRVLGYFYEGGAIGERVNDEL</sequence>
<organism evidence="1">
    <name type="scientific">marine metagenome</name>
    <dbReference type="NCBI Taxonomy" id="408172"/>
    <lineage>
        <taxon>unclassified sequences</taxon>
        <taxon>metagenomes</taxon>
        <taxon>ecological metagenomes</taxon>
    </lineage>
</organism>